<comment type="caution">
    <text evidence="1">The sequence shown here is derived from an EMBL/GenBank/DDBJ whole genome shotgun (WGS) entry which is preliminary data.</text>
</comment>
<accession>A0A8J3IGB8</accession>
<dbReference type="Proteomes" id="UP000597444">
    <property type="component" value="Unassembled WGS sequence"/>
</dbReference>
<name>A0A8J3IGB8_9CHLR</name>
<proteinExistence type="predicted"/>
<reference evidence="1" key="1">
    <citation type="submission" date="2020-10" db="EMBL/GenBank/DDBJ databases">
        <title>Taxonomic study of unclassified bacteria belonging to the class Ktedonobacteria.</title>
        <authorList>
            <person name="Yabe S."/>
            <person name="Wang C.M."/>
            <person name="Zheng Y."/>
            <person name="Sakai Y."/>
            <person name="Cavaletti L."/>
            <person name="Monciardini P."/>
            <person name="Donadio S."/>
        </authorList>
    </citation>
    <scope>NUCLEOTIDE SEQUENCE</scope>
    <source>
        <strain evidence="1">ID150040</strain>
    </source>
</reference>
<dbReference type="AlphaFoldDB" id="A0A8J3IGB8"/>
<dbReference type="EMBL" id="BNJK01000001">
    <property type="protein sequence ID" value="GHO91940.1"/>
    <property type="molecule type" value="Genomic_DNA"/>
</dbReference>
<evidence type="ECO:0000313" key="2">
    <source>
        <dbReference type="Proteomes" id="UP000597444"/>
    </source>
</evidence>
<protein>
    <submittedName>
        <fullName evidence="1">Uncharacterized protein</fullName>
    </submittedName>
</protein>
<keyword evidence="2" id="KW-1185">Reference proteome</keyword>
<organism evidence="1 2">
    <name type="scientific">Reticulibacter mediterranei</name>
    <dbReference type="NCBI Taxonomy" id="2778369"/>
    <lineage>
        <taxon>Bacteria</taxon>
        <taxon>Bacillati</taxon>
        <taxon>Chloroflexota</taxon>
        <taxon>Ktedonobacteria</taxon>
        <taxon>Ktedonobacterales</taxon>
        <taxon>Reticulibacteraceae</taxon>
        <taxon>Reticulibacter</taxon>
    </lineage>
</organism>
<sequence>MLFTKTRSPMVNQIFFHQGPPTIGTTGRDGLVIALDVIWLALIQLKMYSIDGTTTGGTDKMLRMPASIHCSEIVT</sequence>
<gene>
    <name evidence="1" type="ORF">KSF_019880</name>
</gene>
<evidence type="ECO:0000313" key="1">
    <source>
        <dbReference type="EMBL" id="GHO91940.1"/>
    </source>
</evidence>